<reference evidence="4 5" key="1">
    <citation type="submission" date="2018-10" db="EMBL/GenBank/DDBJ databases">
        <title>Xanthobacter tagetidis genome sequencing and assembly.</title>
        <authorList>
            <person name="Maclea K.S."/>
            <person name="Goen A.E."/>
            <person name="Fatima S.A."/>
        </authorList>
    </citation>
    <scope>NUCLEOTIDE SEQUENCE [LARGE SCALE GENOMIC DNA]</scope>
    <source>
        <strain evidence="4 5">ATCC 700314</strain>
    </source>
</reference>
<feature type="compositionally biased region" description="Gly residues" evidence="2">
    <location>
        <begin position="93"/>
        <end position="139"/>
    </location>
</feature>
<keyword evidence="5" id="KW-1185">Reference proteome</keyword>
<comment type="caution">
    <text evidence="4">The sequence shown here is derived from an EMBL/GenBank/DDBJ whole genome shotgun (WGS) entry which is preliminary data.</text>
</comment>
<feature type="domain" description="Autotransporter" evidence="3">
    <location>
        <begin position="1243"/>
        <end position="1519"/>
    </location>
</feature>
<protein>
    <submittedName>
        <fullName evidence="4">Autotransporter domain-containing protein</fullName>
    </submittedName>
</protein>
<proteinExistence type="predicted"/>
<dbReference type="Pfam" id="PF03797">
    <property type="entry name" value="Autotransporter"/>
    <property type="match status" value="1"/>
</dbReference>
<dbReference type="EMBL" id="RCTF01000009">
    <property type="protein sequence ID" value="RLP78198.1"/>
    <property type="molecule type" value="Genomic_DNA"/>
</dbReference>
<dbReference type="Proteomes" id="UP000269692">
    <property type="component" value="Unassembled WGS sequence"/>
</dbReference>
<evidence type="ECO:0000256" key="2">
    <source>
        <dbReference type="SAM" id="MobiDB-lite"/>
    </source>
</evidence>
<dbReference type="Pfam" id="PF12951">
    <property type="entry name" value="PATR"/>
    <property type="match status" value="4"/>
</dbReference>
<dbReference type="GO" id="GO:0019867">
    <property type="term" value="C:outer membrane"/>
    <property type="evidence" value="ECO:0007669"/>
    <property type="project" value="InterPro"/>
</dbReference>
<evidence type="ECO:0000256" key="1">
    <source>
        <dbReference type="ARBA" id="ARBA00022729"/>
    </source>
</evidence>
<dbReference type="InterPro" id="IPR005546">
    <property type="entry name" value="Autotransporte_beta"/>
</dbReference>
<dbReference type="InterPro" id="IPR013425">
    <property type="entry name" value="Autotrns_rpt"/>
</dbReference>
<evidence type="ECO:0000313" key="4">
    <source>
        <dbReference type="EMBL" id="RLP78198.1"/>
    </source>
</evidence>
<sequence length="1519" mass="145158">MRFESGNGSMRSLGYTSNVAPSSAQRRARLLGSVAGTVVLAALLSPLAPARAADGDGGSGSYVFDGDGVGGAASVTGTGVAGGAGASDTSSRSGGGGGSGSAGGNGGDASFAGGLGGAGGSQPGQSGGDGGDGQQYVAAGGGGGGGAHGYVGVLGDLPGSVSGGNGGNGGEGVYGGGGGGGGFGAVITGLTGETGTIAASHAETITGGNGGNHGWAATGGNGGSGLVVYQPTGDNTLTIGAALTGGNGGGPRDVAGVGGNGGSGFVLDGAAGDTAITFEGAVTGGSAGLSWASSSLGGNGILLTNTTGDTTLVIKAAVTGGAGGETQSQYASAGIGGAGIDARGSTGATHILVQSSVTGGASGEGANPTGGAGITGANLSIVLDGAAASIAGGSQGSGTAAAIAFTGGTNTLELRADGDGALGTITGAVTGAGTSDRLVLGGSNNTSAAFTGTLGTLAASGFGTLEKSGSSAWTITEGSVGDGMAVLVSAGTLKLTGAATLADATGVTVNGTLDLSGLSAATTIANLSGTQAGAAITAGATGLTIDQTTADTYAGSITGTGTLTKMGSATLTLTKSLGYEGAVAISEGTLKLTGAGSLADAASVTVDGTLDISSLSSTTRFANLSGGSGGNIVIANELTIDQSENGTYAGAFSGGFGVAKAGTGTLTLTGAFDYDGYIVSSGGTIEVRTTDTISFRAITLGAESGVASLIVGRKEGETAVSTLTTTFGGINVGGSGTGALTIESGGVVKTPAVYVAAGSTLTLSGNATDGRGVLETSQLMGDAATTGVTFDGGVLRATGNEDYFIYLFGADTITLAAGGGYIDSKGFSIGAEGVFTGAGALVKQGEGTLTFYGANSYTGGTVIEAGTLALSGAGALSPTGSLALVGETAVFDITAATGAVTVGALSGTATGATLALGAKSFTTTVTADSVYAGAITGSGSFTKAGSAALTLNGVSSFDGLMTVSGGKLVVGDAAHPGASLAGGVLVGSGATLGGIGTTGSVQVAAGGTLAPGNSIGTYHVAGDVTFAAGSTYEVEIAGNGDSDLISATGTATINGAALKLIALDPQASYVNGQSYTILEAAGGVNGAFGEVTTSALFLTAQTDPSATGVDVVITVTSPDPFTSVAATPNQYATATALGTLPQTGPSLALYNSLLFLTSASEARWAFDQLSGEVHASTQSLFMEQSSLIRGALNDRLRAAQGGVGAASGPVVALDETTARAYAAPGAVQSADASKALNAVAAPATTERFAFWTTGFGNWGEMDGTGNAAAVSDSTGGFLIGADAMVGDGWRLGVAGGYSDTAFSISGRNASGSSENWHAGLYGGRTWGPLALRAGLAYTLQDISTSRSVAFTGYRDNLSADYDAGTVQAFGELGYRIDAAGIAFEPFANLAYVSLHQDGYREQGGAAALTGDAQTMATTFTTLGLRLARDVALGPTTATLRGSVGWRHAFGDVLPTVTQAFAGSDAFTITGAPIAQDAAVLEAGLDMRLAPGATLGVAYTGQFGDGVSDNGFNARLSVRF</sequence>
<evidence type="ECO:0000313" key="5">
    <source>
        <dbReference type="Proteomes" id="UP000269692"/>
    </source>
</evidence>
<dbReference type="Gene3D" id="2.40.128.130">
    <property type="entry name" value="Autotransporter beta-domain"/>
    <property type="match status" value="1"/>
</dbReference>
<evidence type="ECO:0000259" key="3">
    <source>
        <dbReference type="PROSITE" id="PS51208"/>
    </source>
</evidence>
<gene>
    <name evidence="4" type="ORF">D9R14_12490</name>
</gene>
<dbReference type="InterPro" id="IPR011050">
    <property type="entry name" value="Pectin_lyase_fold/virulence"/>
</dbReference>
<organism evidence="4 5">
    <name type="scientific">Xanthobacter tagetidis</name>
    <dbReference type="NCBI Taxonomy" id="60216"/>
    <lineage>
        <taxon>Bacteria</taxon>
        <taxon>Pseudomonadati</taxon>
        <taxon>Pseudomonadota</taxon>
        <taxon>Alphaproteobacteria</taxon>
        <taxon>Hyphomicrobiales</taxon>
        <taxon>Xanthobacteraceae</taxon>
        <taxon>Xanthobacter</taxon>
    </lineage>
</organism>
<name>A0A3L7AES8_9HYPH</name>
<dbReference type="SUPFAM" id="SSF51126">
    <property type="entry name" value="Pectin lyase-like"/>
    <property type="match status" value="2"/>
</dbReference>
<feature type="region of interest" description="Disordered" evidence="2">
    <location>
        <begin position="80"/>
        <end position="139"/>
    </location>
</feature>
<keyword evidence="1" id="KW-0732">Signal</keyword>
<dbReference type="PROSITE" id="PS51208">
    <property type="entry name" value="AUTOTRANSPORTER"/>
    <property type="match status" value="1"/>
</dbReference>
<accession>A0A3L7AES8</accession>
<dbReference type="InterPro" id="IPR036709">
    <property type="entry name" value="Autotransporte_beta_dom_sf"/>
</dbReference>
<dbReference type="NCBIfam" id="TIGR01414">
    <property type="entry name" value="autotrans_barl"/>
    <property type="match status" value="1"/>
</dbReference>
<dbReference type="SMART" id="SM00869">
    <property type="entry name" value="Autotransporter"/>
    <property type="match status" value="1"/>
</dbReference>
<dbReference type="SUPFAM" id="SSF103515">
    <property type="entry name" value="Autotransporter"/>
    <property type="match status" value="1"/>
</dbReference>
<dbReference type="InterPro" id="IPR006315">
    <property type="entry name" value="OM_autotransptr_brl_dom"/>
</dbReference>
<dbReference type="NCBIfam" id="TIGR02601">
    <property type="entry name" value="autotrns_rpt"/>
    <property type="match status" value="2"/>
</dbReference>